<gene>
    <name evidence="3" type="ORF">PF011_g23699</name>
</gene>
<dbReference type="Proteomes" id="UP000460718">
    <property type="component" value="Unassembled WGS sequence"/>
</dbReference>
<feature type="region of interest" description="Disordered" evidence="2">
    <location>
        <begin position="101"/>
        <end position="121"/>
    </location>
</feature>
<feature type="compositionally biased region" description="Basic residues" evidence="2">
    <location>
        <begin position="101"/>
        <end position="115"/>
    </location>
</feature>
<feature type="region of interest" description="Disordered" evidence="2">
    <location>
        <begin position="1"/>
        <end position="86"/>
    </location>
</feature>
<evidence type="ECO:0000256" key="2">
    <source>
        <dbReference type="SAM" id="MobiDB-lite"/>
    </source>
</evidence>
<proteinExistence type="predicted"/>
<keyword evidence="1" id="KW-0175">Coiled coil</keyword>
<evidence type="ECO:0000313" key="4">
    <source>
        <dbReference type="Proteomes" id="UP000460718"/>
    </source>
</evidence>
<feature type="coiled-coil region" evidence="1">
    <location>
        <begin position="177"/>
        <end position="267"/>
    </location>
</feature>
<organism evidence="3 4">
    <name type="scientific">Phytophthora fragariae</name>
    <dbReference type="NCBI Taxonomy" id="53985"/>
    <lineage>
        <taxon>Eukaryota</taxon>
        <taxon>Sar</taxon>
        <taxon>Stramenopiles</taxon>
        <taxon>Oomycota</taxon>
        <taxon>Peronosporomycetes</taxon>
        <taxon>Peronosporales</taxon>
        <taxon>Peronosporaceae</taxon>
        <taxon>Phytophthora</taxon>
    </lineage>
</organism>
<evidence type="ECO:0000256" key="1">
    <source>
        <dbReference type="SAM" id="Coils"/>
    </source>
</evidence>
<evidence type="ECO:0000313" key="3">
    <source>
        <dbReference type="EMBL" id="KAE8977316.1"/>
    </source>
</evidence>
<comment type="caution">
    <text evidence="3">The sequence shown here is derived from an EMBL/GenBank/DDBJ whole genome shotgun (WGS) entry which is preliminary data.</text>
</comment>
<dbReference type="EMBL" id="QXFW01002571">
    <property type="protein sequence ID" value="KAE8977316.1"/>
    <property type="molecule type" value="Genomic_DNA"/>
</dbReference>
<reference evidence="3 4" key="1">
    <citation type="submission" date="2018-09" db="EMBL/GenBank/DDBJ databases">
        <title>Genomic investigation of the strawberry pathogen Phytophthora fragariae indicates pathogenicity is determined by transcriptional variation in three key races.</title>
        <authorList>
            <person name="Adams T.M."/>
            <person name="Armitage A.D."/>
            <person name="Sobczyk M.K."/>
            <person name="Bates H.J."/>
            <person name="Dunwell J.M."/>
            <person name="Nellist C.F."/>
            <person name="Harrison R.J."/>
        </authorList>
    </citation>
    <scope>NUCLEOTIDE SEQUENCE [LARGE SCALE GENOMIC DNA]</scope>
    <source>
        <strain evidence="3 4">SCRP245</strain>
    </source>
</reference>
<name>A0A6A3I3A1_9STRA</name>
<accession>A0A6A3I3A1</accession>
<sequence>MPKATKKSGKTSGKNANVQPQATSKSTPSQGSSEDTQQSKRKRGQNEDEVNGESTKNKTARVTRNATAEAAGDVEGDTIRQTSDDQELSLADLAEAVPALKKMHTRMKGGKRQVGKRSSGDKFQLSPSLFEVFADRYRAARNAHKGVDYQRLSTTKNVKDFKGHAAELRSKEPELEHNEDIAKCKQLEVDIEQQEEQHSLTISKLKDSYEVEIWKLQNELNEVKANYDALNEVMTGRGKSAELGGEVNEVKDKVAELEQKMEAETTRQAELVAFGNRLDEMEHRLVAEADALKAGRESVKGEWVKLEIERESVKGEWVELDNEKSRHAFHVRAVEQRYTDWQRAIDTAKHDRDVAREDANDLRYKLTLENERAVQLKMKLASYDACCDTEHCIEAFVEKRIRESLEHVKAIVEVEVK</sequence>
<feature type="compositionally biased region" description="Polar residues" evidence="2">
    <location>
        <begin position="18"/>
        <end position="36"/>
    </location>
</feature>
<dbReference type="AlphaFoldDB" id="A0A6A3I3A1"/>
<protein>
    <submittedName>
        <fullName evidence="3">Uncharacterized protein</fullName>
    </submittedName>
</protein>